<accession>A0AA40LG24</accession>
<protein>
    <submittedName>
        <fullName evidence="1">Uncharacterized protein</fullName>
    </submittedName>
</protein>
<comment type="caution">
    <text evidence="1">The sequence shown here is derived from an EMBL/GenBank/DDBJ whole genome shotgun (WGS) entry which is preliminary data.</text>
</comment>
<proteinExistence type="predicted"/>
<gene>
    <name evidence="1" type="ORF">QTO34_008829</name>
</gene>
<keyword evidence="2" id="KW-1185">Reference proteome</keyword>
<organism evidence="1 2">
    <name type="scientific">Cnephaeus nilssonii</name>
    <name type="common">Northern bat</name>
    <name type="synonym">Eptesicus nilssonii</name>
    <dbReference type="NCBI Taxonomy" id="3371016"/>
    <lineage>
        <taxon>Eukaryota</taxon>
        <taxon>Metazoa</taxon>
        <taxon>Chordata</taxon>
        <taxon>Craniata</taxon>
        <taxon>Vertebrata</taxon>
        <taxon>Euteleostomi</taxon>
        <taxon>Mammalia</taxon>
        <taxon>Eutheria</taxon>
        <taxon>Laurasiatheria</taxon>
        <taxon>Chiroptera</taxon>
        <taxon>Yangochiroptera</taxon>
        <taxon>Vespertilionidae</taxon>
        <taxon>Cnephaeus</taxon>
    </lineage>
</organism>
<evidence type="ECO:0000313" key="2">
    <source>
        <dbReference type="Proteomes" id="UP001177744"/>
    </source>
</evidence>
<dbReference type="AlphaFoldDB" id="A0AA40LG24"/>
<name>A0AA40LG24_CNENI</name>
<evidence type="ECO:0000313" key="1">
    <source>
        <dbReference type="EMBL" id="KAK1330887.1"/>
    </source>
</evidence>
<dbReference type="Proteomes" id="UP001177744">
    <property type="component" value="Unassembled WGS sequence"/>
</dbReference>
<reference evidence="1" key="1">
    <citation type="submission" date="2023-06" db="EMBL/GenBank/DDBJ databases">
        <title>Reference genome for the Northern bat (Eptesicus nilssonii), a most northern bat species.</title>
        <authorList>
            <person name="Laine V.N."/>
            <person name="Pulliainen A.T."/>
            <person name="Lilley T.M."/>
        </authorList>
    </citation>
    <scope>NUCLEOTIDE SEQUENCE</scope>
    <source>
        <strain evidence="1">BLF_Eptnil</strain>
        <tissue evidence="1">Kidney</tissue>
    </source>
</reference>
<sequence length="171" mass="18365">MHHSSMDSRAAKASSLTSPCLSFPASNWEREAGVLGLHPGICGDDVTGRGPGLAPSCLRAQERLREDTDTDTDTPGFRGTTDSSFPTCLLSLLLISLPRLILIRRRFVLFFRGGGWWVSGTTDSRLASEWDAAQGSLCSRTSSRSHQTPGQVPEVTCGSKLPTEKALSLCA</sequence>
<dbReference type="EMBL" id="JAULJE010000020">
    <property type="protein sequence ID" value="KAK1330887.1"/>
    <property type="molecule type" value="Genomic_DNA"/>
</dbReference>